<dbReference type="EMBL" id="JBEPLN010000004">
    <property type="protein sequence ID" value="MET3633708.1"/>
    <property type="molecule type" value="Genomic_DNA"/>
</dbReference>
<protein>
    <submittedName>
        <fullName evidence="3">Uncharacterized protein</fullName>
    </submittedName>
</protein>
<dbReference type="Pfam" id="PF19258">
    <property type="entry name" value="KxYKxGKxW_sig"/>
    <property type="match status" value="1"/>
</dbReference>
<sequence length="47" mass="5540">MRRKNSNRDYTESSCKSRVKMHKSGKHWVRTVMSQINLVRLFKGDSG</sequence>
<evidence type="ECO:0000313" key="4">
    <source>
        <dbReference type="Proteomes" id="UP001549037"/>
    </source>
</evidence>
<dbReference type="NCBIfam" id="TIGR03715">
    <property type="entry name" value="KxYKxGKxW"/>
    <property type="match status" value="1"/>
</dbReference>
<evidence type="ECO:0000256" key="2">
    <source>
        <dbReference type="SAM" id="MobiDB-lite"/>
    </source>
</evidence>
<gene>
    <name evidence="3" type="ORF">ABID28_000341</name>
</gene>
<keyword evidence="4" id="KW-1185">Reference proteome</keyword>
<accession>A0ABV2JER2</accession>
<dbReference type="RefSeq" id="WP_354367494.1">
    <property type="nucleotide sequence ID" value="NZ_JBEPLN010000004.1"/>
</dbReference>
<dbReference type="Proteomes" id="UP001549037">
    <property type="component" value="Unassembled WGS sequence"/>
</dbReference>
<evidence type="ECO:0000313" key="3">
    <source>
        <dbReference type="EMBL" id="MET3633708.1"/>
    </source>
</evidence>
<comment type="caution">
    <text evidence="3">The sequence shown here is derived from an EMBL/GenBank/DDBJ whole genome shotgun (WGS) entry which is preliminary data.</text>
</comment>
<feature type="compositionally biased region" description="Basic and acidic residues" evidence="2">
    <location>
        <begin position="1"/>
        <end position="11"/>
    </location>
</feature>
<organism evidence="3 4">
    <name type="scientific">Streptococcus porcorum</name>
    <dbReference type="NCBI Taxonomy" id="701526"/>
    <lineage>
        <taxon>Bacteria</taxon>
        <taxon>Bacillati</taxon>
        <taxon>Bacillota</taxon>
        <taxon>Bacilli</taxon>
        <taxon>Lactobacillales</taxon>
        <taxon>Streptococcaceae</taxon>
        <taxon>Streptococcus</taxon>
    </lineage>
</organism>
<proteinExistence type="predicted"/>
<keyword evidence="1" id="KW-0732">Signal</keyword>
<name>A0ABV2JER2_9STRE</name>
<feature type="region of interest" description="Disordered" evidence="2">
    <location>
        <begin position="1"/>
        <end position="22"/>
    </location>
</feature>
<evidence type="ECO:0000256" key="1">
    <source>
        <dbReference type="ARBA" id="ARBA00022729"/>
    </source>
</evidence>
<dbReference type="InterPro" id="IPR022263">
    <property type="entry name" value="KxYKxGKxW"/>
</dbReference>
<reference evidence="3 4" key="1">
    <citation type="submission" date="2024-06" db="EMBL/GenBank/DDBJ databases">
        <title>Genomic Encyclopedia of Type Strains, Phase IV (KMG-IV): sequencing the most valuable type-strain genomes for metagenomic binning, comparative biology and taxonomic classification.</title>
        <authorList>
            <person name="Goeker M."/>
        </authorList>
    </citation>
    <scope>NUCLEOTIDE SEQUENCE [LARGE SCALE GENOMIC DNA]</scope>
    <source>
        <strain evidence="3 4">DSM 28302</strain>
    </source>
</reference>